<evidence type="ECO:0000256" key="7">
    <source>
        <dbReference type="ARBA" id="ARBA00022692"/>
    </source>
</evidence>
<dbReference type="FunFam" id="1.10.287.130:FF:000001">
    <property type="entry name" value="Two-component sensor histidine kinase"/>
    <property type="match status" value="1"/>
</dbReference>
<evidence type="ECO:0000256" key="13">
    <source>
        <dbReference type="ARBA" id="ARBA00023026"/>
    </source>
</evidence>
<dbReference type="OrthoDB" id="9813151at2"/>
<comment type="subcellular location">
    <subcellularLocation>
        <location evidence="2">Cell membrane</location>
        <topology evidence="2">Multi-pass membrane protein</topology>
    </subcellularLocation>
</comment>
<dbReference type="EC" id="2.7.13.3" evidence="3"/>
<dbReference type="RefSeq" id="WP_036686926.1">
    <property type="nucleotide sequence ID" value="NZ_FYEP01000005.1"/>
</dbReference>
<dbReference type="eggNOG" id="COG5002">
    <property type="taxonomic scope" value="Bacteria"/>
</dbReference>
<dbReference type="PROSITE" id="PS50109">
    <property type="entry name" value="HIS_KIN"/>
    <property type="match status" value="1"/>
</dbReference>
<keyword evidence="14 17" id="KW-0472">Membrane</keyword>
<dbReference type="InterPro" id="IPR004358">
    <property type="entry name" value="Sig_transdc_His_kin-like_C"/>
</dbReference>
<dbReference type="InterPro" id="IPR003594">
    <property type="entry name" value="HATPase_dom"/>
</dbReference>
<keyword evidence="4" id="KW-1003">Cell membrane</keyword>
<feature type="domain" description="Histidine kinase" evidence="18">
    <location>
        <begin position="237"/>
        <end position="452"/>
    </location>
</feature>
<reference evidence="20 21" key="1">
    <citation type="submission" date="2014-06" db="EMBL/GenBank/DDBJ databases">
        <title>Draft genome sequence of Paenibacillus sp. MSt1.</title>
        <authorList>
            <person name="Aw Y.K."/>
            <person name="Ong K.S."/>
            <person name="Gan H.M."/>
            <person name="Lee S.M."/>
        </authorList>
    </citation>
    <scope>NUCLEOTIDE SEQUENCE [LARGE SCALE GENOMIC DNA]</scope>
    <source>
        <strain evidence="20 21">MSt1</strain>
    </source>
</reference>
<dbReference type="AlphaFoldDB" id="A0A081NZR5"/>
<evidence type="ECO:0000256" key="2">
    <source>
        <dbReference type="ARBA" id="ARBA00004651"/>
    </source>
</evidence>
<dbReference type="PRINTS" id="PR00344">
    <property type="entry name" value="BCTRLSENSOR"/>
</dbReference>
<dbReference type="SUPFAM" id="SSF158472">
    <property type="entry name" value="HAMP domain-like"/>
    <property type="match status" value="1"/>
</dbReference>
<keyword evidence="5" id="KW-0597">Phosphoprotein</keyword>
<dbReference type="Pfam" id="PF02518">
    <property type="entry name" value="HATPase_c"/>
    <property type="match status" value="1"/>
</dbReference>
<evidence type="ECO:0000256" key="15">
    <source>
        <dbReference type="ARBA" id="ARBA00037219"/>
    </source>
</evidence>
<dbReference type="GO" id="GO:0000155">
    <property type="term" value="F:phosphorelay sensor kinase activity"/>
    <property type="evidence" value="ECO:0007669"/>
    <property type="project" value="InterPro"/>
</dbReference>
<keyword evidence="13" id="KW-0843">Virulence</keyword>
<evidence type="ECO:0000256" key="9">
    <source>
        <dbReference type="ARBA" id="ARBA00022777"/>
    </source>
</evidence>
<evidence type="ECO:0000256" key="14">
    <source>
        <dbReference type="ARBA" id="ARBA00023136"/>
    </source>
</evidence>
<dbReference type="GO" id="GO:0005886">
    <property type="term" value="C:plasma membrane"/>
    <property type="evidence" value="ECO:0007669"/>
    <property type="project" value="UniProtKB-SubCell"/>
</dbReference>
<keyword evidence="21" id="KW-1185">Reference proteome</keyword>
<keyword evidence="8" id="KW-0547">Nucleotide-binding</keyword>
<dbReference type="InterPro" id="IPR003661">
    <property type="entry name" value="HisK_dim/P_dom"/>
</dbReference>
<evidence type="ECO:0000259" key="19">
    <source>
        <dbReference type="PROSITE" id="PS50885"/>
    </source>
</evidence>
<dbReference type="Gene3D" id="3.30.565.10">
    <property type="entry name" value="Histidine kinase-like ATPase, C-terminal domain"/>
    <property type="match status" value="1"/>
</dbReference>
<evidence type="ECO:0000256" key="10">
    <source>
        <dbReference type="ARBA" id="ARBA00022840"/>
    </source>
</evidence>
<evidence type="ECO:0000256" key="3">
    <source>
        <dbReference type="ARBA" id="ARBA00012438"/>
    </source>
</evidence>
<keyword evidence="12" id="KW-0902">Two-component regulatory system</keyword>
<evidence type="ECO:0000256" key="11">
    <source>
        <dbReference type="ARBA" id="ARBA00022989"/>
    </source>
</evidence>
<dbReference type="EMBL" id="JNVM01000018">
    <property type="protein sequence ID" value="KEQ23938.1"/>
    <property type="molecule type" value="Genomic_DNA"/>
</dbReference>
<dbReference type="PANTHER" id="PTHR45528:SF11">
    <property type="entry name" value="HISTIDINE KINASE"/>
    <property type="match status" value="1"/>
</dbReference>
<protein>
    <recommendedName>
        <fullName evidence="16">Heme sensor protein HssS</fullName>
        <ecNumber evidence="3">2.7.13.3</ecNumber>
    </recommendedName>
</protein>
<dbReference type="PROSITE" id="PS50885">
    <property type="entry name" value="HAMP"/>
    <property type="match status" value="1"/>
</dbReference>
<dbReference type="InterPro" id="IPR036097">
    <property type="entry name" value="HisK_dim/P_sf"/>
</dbReference>
<keyword evidence="7 17" id="KW-0812">Transmembrane</keyword>
<evidence type="ECO:0000256" key="16">
    <source>
        <dbReference type="ARBA" id="ARBA00040841"/>
    </source>
</evidence>
<dbReference type="SUPFAM" id="SSF55874">
    <property type="entry name" value="ATPase domain of HSP90 chaperone/DNA topoisomerase II/histidine kinase"/>
    <property type="match status" value="1"/>
</dbReference>
<dbReference type="InterPro" id="IPR003660">
    <property type="entry name" value="HAMP_dom"/>
</dbReference>
<dbReference type="Pfam" id="PF00512">
    <property type="entry name" value="HisKA"/>
    <property type="match status" value="1"/>
</dbReference>
<feature type="domain" description="HAMP" evidence="19">
    <location>
        <begin position="176"/>
        <end position="229"/>
    </location>
</feature>
<keyword evidence="11 17" id="KW-1133">Transmembrane helix</keyword>
<gene>
    <name evidence="20" type="ORF">ET33_11680</name>
</gene>
<feature type="transmembrane region" description="Helical" evidence="17">
    <location>
        <begin position="155"/>
        <end position="179"/>
    </location>
</feature>
<sequence>MIKTLYTRMVLVYLAAVIFGLVVAFLIMGLIFSERLNAQLREDMTLVAQDLIETYEATDNVDFNMYMLNRKLARPFFIRVYDEAGKEALYGYTDVETRKVITPQEIAQVLRGDEVWNESSMDVSVLGYPVKFQGHSYAMFLQPATNKSDRLLSSYLNISLINALIIGSVFILVAGRYLVKPIKRMTRAARRMAKGDFNIGFDWKFRKDELGELAQSFTEMAGELKQMERMRQDFVSNVSHEIQSPLTSIAGFSKLLREKAMSEEERRQYLEIIQTEAERLSRLSENLLKLASLESEHHPFHPSTYALDEQLRSVIVATEPIWSAKKLELDLTLPTAKIYADADQLSQVWMNLIANSLKFTPEGGMVRVRLLPGTDRIQVRIGDTGIGISEEDQARIFDRFYKADRARNREKSGSGLGLAIVKKIVDLHNGTIEVRSKPGQGTVFTVTLPSFSGKRHASDKK</sequence>
<dbReference type="Gene3D" id="6.10.340.10">
    <property type="match status" value="1"/>
</dbReference>
<dbReference type="SMART" id="SM00304">
    <property type="entry name" value="HAMP"/>
    <property type="match status" value="1"/>
</dbReference>
<evidence type="ECO:0000256" key="12">
    <source>
        <dbReference type="ARBA" id="ARBA00023012"/>
    </source>
</evidence>
<dbReference type="FunFam" id="3.30.565.10:FF:000006">
    <property type="entry name" value="Sensor histidine kinase WalK"/>
    <property type="match status" value="1"/>
</dbReference>
<evidence type="ECO:0000256" key="6">
    <source>
        <dbReference type="ARBA" id="ARBA00022679"/>
    </source>
</evidence>
<comment type="function">
    <text evidence="15">Member of the two-component regulatory system HssS/HssR involved in intracellular heme homeostasis and tempering of staphylococcal virulence. HssS functions as a heme sensor histidine kinase which is autophosphorylated at a histidine residue and transfers its phosphate group to an aspartate residue of HssR. HssR/HssS activates the expression of hrtAB, an efflux pump, in response to extracellular heme, hemin, hemoglobin or blood.</text>
</comment>
<dbReference type="GO" id="GO:0005524">
    <property type="term" value="F:ATP binding"/>
    <property type="evidence" value="ECO:0007669"/>
    <property type="project" value="UniProtKB-KW"/>
</dbReference>
<feature type="transmembrane region" description="Helical" evidence="17">
    <location>
        <begin position="12"/>
        <end position="32"/>
    </location>
</feature>
<dbReference type="InterPro" id="IPR036890">
    <property type="entry name" value="HATPase_C_sf"/>
</dbReference>
<comment type="catalytic activity">
    <reaction evidence="1">
        <text>ATP + protein L-histidine = ADP + protein N-phospho-L-histidine.</text>
        <dbReference type="EC" id="2.7.13.3"/>
    </reaction>
</comment>
<evidence type="ECO:0000256" key="17">
    <source>
        <dbReference type="SAM" id="Phobius"/>
    </source>
</evidence>
<dbReference type="Gene3D" id="1.10.287.130">
    <property type="match status" value="1"/>
</dbReference>
<keyword evidence="9 20" id="KW-0418">Kinase</keyword>
<dbReference type="Pfam" id="PF00672">
    <property type="entry name" value="HAMP"/>
    <property type="match status" value="1"/>
</dbReference>
<comment type="caution">
    <text evidence="20">The sequence shown here is derived from an EMBL/GenBank/DDBJ whole genome shotgun (WGS) entry which is preliminary data.</text>
</comment>
<dbReference type="CDD" id="cd16922">
    <property type="entry name" value="HATPase_EvgS-ArcB-TorS-like"/>
    <property type="match status" value="1"/>
</dbReference>
<organism evidence="20 21">
    <name type="scientific">Paenibacillus tyrfis</name>
    <dbReference type="NCBI Taxonomy" id="1501230"/>
    <lineage>
        <taxon>Bacteria</taxon>
        <taxon>Bacillati</taxon>
        <taxon>Bacillota</taxon>
        <taxon>Bacilli</taxon>
        <taxon>Bacillales</taxon>
        <taxon>Paenibacillaceae</taxon>
        <taxon>Paenibacillus</taxon>
    </lineage>
</organism>
<dbReference type="CDD" id="cd06225">
    <property type="entry name" value="HAMP"/>
    <property type="match status" value="1"/>
</dbReference>
<dbReference type="SMART" id="SM00387">
    <property type="entry name" value="HATPase_c"/>
    <property type="match status" value="1"/>
</dbReference>
<keyword evidence="6" id="KW-0808">Transferase</keyword>
<accession>A0A081NZR5</accession>
<evidence type="ECO:0000256" key="8">
    <source>
        <dbReference type="ARBA" id="ARBA00022741"/>
    </source>
</evidence>
<dbReference type="PANTHER" id="PTHR45528">
    <property type="entry name" value="SENSOR HISTIDINE KINASE CPXA"/>
    <property type="match status" value="1"/>
</dbReference>
<evidence type="ECO:0000313" key="20">
    <source>
        <dbReference type="EMBL" id="KEQ23938.1"/>
    </source>
</evidence>
<name>A0A081NZR5_9BACL</name>
<keyword evidence="10" id="KW-0067">ATP-binding</keyword>
<dbReference type="Proteomes" id="UP000028123">
    <property type="component" value="Unassembled WGS sequence"/>
</dbReference>
<proteinExistence type="predicted"/>
<dbReference type="InterPro" id="IPR005467">
    <property type="entry name" value="His_kinase_dom"/>
</dbReference>
<evidence type="ECO:0000256" key="1">
    <source>
        <dbReference type="ARBA" id="ARBA00000085"/>
    </source>
</evidence>
<dbReference type="InterPro" id="IPR050398">
    <property type="entry name" value="HssS/ArlS-like"/>
</dbReference>
<dbReference type="SMART" id="SM00388">
    <property type="entry name" value="HisKA"/>
    <property type="match status" value="1"/>
</dbReference>
<evidence type="ECO:0000256" key="4">
    <source>
        <dbReference type="ARBA" id="ARBA00022475"/>
    </source>
</evidence>
<dbReference type="SUPFAM" id="SSF47384">
    <property type="entry name" value="Homodimeric domain of signal transducing histidine kinase"/>
    <property type="match status" value="1"/>
</dbReference>
<evidence type="ECO:0000313" key="21">
    <source>
        <dbReference type="Proteomes" id="UP000028123"/>
    </source>
</evidence>
<dbReference type="CDD" id="cd00082">
    <property type="entry name" value="HisKA"/>
    <property type="match status" value="1"/>
</dbReference>
<evidence type="ECO:0000259" key="18">
    <source>
        <dbReference type="PROSITE" id="PS50109"/>
    </source>
</evidence>
<evidence type="ECO:0000256" key="5">
    <source>
        <dbReference type="ARBA" id="ARBA00022553"/>
    </source>
</evidence>